<dbReference type="InterPro" id="IPR002044">
    <property type="entry name" value="CBM20"/>
</dbReference>
<keyword evidence="5" id="KW-0732">Signal</keyword>
<feature type="binding site" evidence="11">
    <location>
        <begin position="393"/>
        <end position="394"/>
    </location>
    <ligand>
        <name>substrate</name>
    </ligand>
</feature>
<dbReference type="PATRIC" id="fig|1308866.3.peg.661"/>
<comment type="catalytic activity">
    <reaction evidence="1 13">
        <text>Hydrolysis of (1-&gt;4)-alpha-D-glucosidic linkages in polysaccharides so as to remove successive maltose units from the non-reducing ends of the chains.</text>
        <dbReference type="EC" id="3.2.1.2"/>
    </reaction>
</comment>
<comment type="cofactor">
    <cofactor evidence="12">
        <name>Ca(2+)</name>
        <dbReference type="ChEBI" id="CHEBI:29108"/>
    </cofactor>
    <text evidence="12">Binds 1 Ca(2+) ion per subunit.</text>
</comment>
<evidence type="ECO:0000256" key="6">
    <source>
        <dbReference type="ARBA" id="ARBA00022801"/>
    </source>
</evidence>
<evidence type="ECO:0000256" key="10">
    <source>
        <dbReference type="PIRSR" id="PIRSR600125-1"/>
    </source>
</evidence>
<evidence type="ECO:0000256" key="8">
    <source>
        <dbReference type="ARBA" id="ARBA00023295"/>
    </source>
</evidence>
<dbReference type="OrthoDB" id="9805159at2"/>
<dbReference type="InterPro" id="IPR018238">
    <property type="entry name" value="Glyco_hydro_14_CS"/>
</dbReference>
<accession>N4WC35</accession>
<evidence type="ECO:0000256" key="12">
    <source>
        <dbReference type="PIRSR" id="PIRSR600125-3"/>
    </source>
</evidence>
<dbReference type="eggNOG" id="COG1874">
    <property type="taxonomic scope" value="Bacteria"/>
</dbReference>
<evidence type="ECO:0000256" key="2">
    <source>
        <dbReference type="ARBA" id="ARBA00005652"/>
    </source>
</evidence>
<evidence type="ECO:0000256" key="1">
    <source>
        <dbReference type="ARBA" id="ARBA00000546"/>
    </source>
</evidence>
<protein>
    <recommendedName>
        <fullName evidence="3 13">Beta-amylase</fullName>
        <ecNumber evidence="3 13">3.2.1.2</ecNumber>
    </recommendedName>
</protein>
<keyword evidence="6 13" id="KW-0378">Hydrolase</keyword>
<name>N4WC35_9BACI</name>
<dbReference type="PANTHER" id="PTHR31352">
    <property type="entry name" value="BETA-AMYLASE 1, CHLOROPLASTIC"/>
    <property type="match status" value="1"/>
</dbReference>
<dbReference type="InterPro" id="IPR001554">
    <property type="entry name" value="Glyco_hydro_14"/>
</dbReference>
<feature type="binding site" evidence="11">
    <location>
        <position position="315"/>
    </location>
    <ligand>
        <name>substrate</name>
    </ligand>
</feature>
<evidence type="ECO:0000256" key="7">
    <source>
        <dbReference type="ARBA" id="ARBA00023277"/>
    </source>
</evidence>
<organism evidence="15 16">
    <name type="scientific">Gracilibacillus halophilus YIM-C55.5</name>
    <dbReference type="NCBI Taxonomy" id="1308866"/>
    <lineage>
        <taxon>Bacteria</taxon>
        <taxon>Bacillati</taxon>
        <taxon>Bacillota</taxon>
        <taxon>Bacilli</taxon>
        <taxon>Bacillales</taxon>
        <taxon>Bacillaceae</taxon>
        <taxon>Gracilibacillus</taxon>
    </lineage>
</organism>
<dbReference type="InterPro" id="IPR013783">
    <property type="entry name" value="Ig-like_fold"/>
</dbReference>
<feature type="active site" description="Proton donor" evidence="10">
    <location>
        <position position="193"/>
    </location>
</feature>
<feature type="binding site" evidence="11">
    <location>
        <position position="353"/>
    </location>
    <ligand>
        <name>substrate</name>
    </ligand>
</feature>
<dbReference type="SUPFAM" id="SSF49452">
    <property type="entry name" value="Starch-binding domain-like"/>
    <property type="match status" value="1"/>
</dbReference>
<proteinExistence type="inferred from homology"/>
<feature type="binding site" evidence="12">
    <location>
        <position position="165"/>
    </location>
    <ligand>
        <name>Ca(2+)</name>
        <dbReference type="ChEBI" id="CHEBI:29108"/>
    </ligand>
</feature>
<feature type="binding site" evidence="11">
    <location>
        <position position="110"/>
    </location>
    <ligand>
        <name>substrate</name>
    </ligand>
</feature>
<dbReference type="STRING" id="1308866.J416_03261"/>
<evidence type="ECO:0000256" key="3">
    <source>
        <dbReference type="ARBA" id="ARBA00012594"/>
    </source>
</evidence>
<feature type="binding site" evidence="11">
    <location>
        <position position="310"/>
    </location>
    <ligand>
        <name>substrate</name>
    </ligand>
</feature>
<keyword evidence="8 13" id="KW-0326">Glycosidase</keyword>
<evidence type="ECO:0000313" key="15">
    <source>
        <dbReference type="EMBL" id="ENH97848.1"/>
    </source>
</evidence>
<dbReference type="GO" id="GO:0046872">
    <property type="term" value="F:metal ion binding"/>
    <property type="evidence" value="ECO:0007669"/>
    <property type="project" value="UniProtKB-KW"/>
</dbReference>
<dbReference type="RefSeq" id="WP_003464505.1">
    <property type="nucleotide sequence ID" value="NZ_APML01000013.1"/>
</dbReference>
<evidence type="ECO:0000313" key="16">
    <source>
        <dbReference type="Proteomes" id="UP000012283"/>
    </source>
</evidence>
<dbReference type="PRINTS" id="PR00750">
    <property type="entry name" value="BETAAMYLASE"/>
</dbReference>
<dbReference type="EC" id="3.2.1.2" evidence="3 13"/>
<dbReference type="Proteomes" id="UP000012283">
    <property type="component" value="Unassembled WGS sequence"/>
</dbReference>
<dbReference type="Pfam" id="PF01373">
    <property type="entry name" value="Glyco_hydro_14"/>
    <property type="match status" value="1"/>
</dbReference>
<feature type="binding site" evidence="11">
    <location>
        <position position="70"/>
    </location>
    <ligand>
        <name>substrate</name>
    </ligand>
</feature>
<feature type="active site" description="Proton acceptor" evidence="10">
    <location>
        <position position="392"/>
    </location>
</feature>
<dbReference type="InterPro" id="IPR013784">
    <property type="entry name" value="Carb-bd-like_fold"/>
</dbReference>
<keyword evidence="12" id="KW-0106">Calcium</keyword>
<dbReference type="SUPFAM" id="SSF51445">
    <property type="entry name" value="(Trans)glycosidases"/>
    <property type="match status" value="1"/>
</dbReference>
<evidence type="ECO:0000256" key="11">
    <source>
        <dbReference type="PIRSR" id="PIRSR600125-2"/>
    </source>
</evidence>
<keyword evidence="7 13" id="KW-0119">Carbohydrate metabolism</keyword>
<dbReference type="PANTHER" id="PTHR31352:SF1">
    <property type="entry name" value="BETA-AMYLASE 3, CHLOROPLASTIC"/>
    <property type="match status" value="1"/>
</dbReference>
<feature type="binding site" evidence="11">
    <location>
        <position position="118"/>
    </location>
    <ligand>
        <name>substrate</name>
    </ligand>
</feature>
<dbReference type="Gene3D" id="3.20.20.80">
    <property type="entry name" value="Glycosidases"/>
    <property type="match status" value="1"/>
</dbReference>
<dbReference type="InterPro" id="IPR000125">
    <property type="entry name" value="Glyco_hydro_14A_bac"/>
</dbReference>
<dbReference type="InterPro" id="IPR017853">
    <property type="entry name" value="GH"/>
</dbReference>
<keyword evidence="16" id="KW-1185">Reference proteome</keyword>
<dbReference type="PRINTS" id="PR00841">
    <property type="entry name" value="GLHYDLASE14A"/>
</dbReference>
<comment type="similarity">
    <text evidence="2 13">Belongs to the glycosyl hydrolase 14 family.</text>
</comment>
<dbReference type="Pfam" id="PF00686">
    <property type="entry name" value="CBM_20"/>
    <property type="match status" value="1"/>
</dbReference>
<sequence>MKKIINRIVIGLLIIGFVSNSFYHMSTSADISSDYEPYVMAPLTKITDWSSFTNQLETLKENGVHAITTDVWWGDVESEANNQFDWSYYKQYAEVVKDAGLKWVPILSTHQCGGNVGDDCNIPLPDWIWNLDSHDTLTQKSETGYINKETLSPWANQIIETQYQELYQSFAQHFSQYKETIDKIYISTGPAGELRYSSYASSDNWNYPERGKFQAYSDIAKQDFRESMKQKYDNLSQLNTAWETNLTSWNQVSPPTDGNQFFTSGAAYQSTYGDDFLTWYQHVLTNHLSLVADIAHSNFDDVFHVPIGAKIAGIHWKMNDPQMPHAAEYSAGYYNYSQILDQFKASDLQLTFTALEMDNSNAETSPYYSEPKTLVTQIASLAADKKITINGENALAISSNDANYSISRYQNIAQHLFNEDFKGFTLLRLQNIVHENGSPTNEMNRFINILGVTPIQVNFIVKNAPTSYGDTVHLTGNRWEMGKWNSPNGQNIKLSWDSSNQDWRGSAYIAADRYYEMKAIIVGANGEIKQWEPGANHTWASPHHSTNYTIEW</sequence>
<dbReference type="GO" id="GO:0000272">
    <property type="term" value="P:polysaccharide catabolic process"/>
    <property type="evidence" value="ECO:0007669"/>
    <property type="project" value="UniProtKB-KW"/>
</dbReference>
<dbReference type="PROSITE" id="PS51166">
    <property type="entry name" value="CBM20"/>
    <property type="match status" value="1"/>
</dbReference>
<dbReference type="GO" id="GO:2001070">
    <property type="term" value="F:starch binding"/>
    <property type="evidence" value="ECO:0007669"/>
    <property type="project" value="InterPro"/>
</dbReference>
<feature type="binding site" evidence="12">
    <location>
        <position position="77"/>
    </location>
    <ligand>
        <name>Ca(2+)</name>
        <dbReference type="ChEBI" id="CHEBI:29108"/>
    </ligand>
</feature>
<feature type="binding site" evidence="11">
    <location>
        <position position="428"/>
    </location>
    <ligand>
        <name>substrate</name>
    </ligand>
</feature>
<keyword evidence="4 12" id="KW-0479">Metal-binding</keyword>
<evidence type="ECO:0000256" key="13">
    <source>
        <dbReference type="RuleBase" id="RU000509"/>
    </source>
</evidence>
<keyword evidence="9 13" id="KW-0624">Polysaccharide degradation</keyword>
<feature type="domain" description="CBM20" evidence="14">
    <location>
        <begin position="449"/>
        <end position="552"/>
    </location>
</feature>
<dbReference type="GO" id="GO:0016161">
    <property type="term" value="F:beta-amylase activity"/>
    <property type="evidence" value="ECO:0007669"/>
    <property type="project" value="UniProtKB-EC"/>
</dbReference>
<dbReference type="EMBL" id="APML01000013">
    <property type="protein sequence ID" value="ENH97848.1"/>
    <property type="molecule type" value="Genomic_DNA"/>
</dbReference>
<dbReference type="Gene3D" id="2.60.40.10">
    <property type="entry name" value="Immunoglobulins"/>
    <property type="match status" value="1"/>
</dbReference>
<dbReference type="PROSITE" id="PS00506">
    <property type="entry name" value="BETA_AMYLASE_1"/>
    <property type="match status" value="1"/>
</dbReference>
<evidence type="ECO:0000259" key="14">
    <source>
        <dbReference type="PROSITE" id="PS51166"/>
    </source>
</evidence>
<evidence type="ECO:0000256" key="4">
    <source>
        <dbReference type="ARBA" id="ARBA00022723"/>
    </source>
</evidence>
<comment type="caution">
    <text evidence="15">The sequence shown here is derived from an EMBL/GenBank/DDBJ whole genome shotgun (WGS) entry which is preliminary data.</text>
</comment>
<dbReference type="SMART" id="SM01065">
    <property type="entry name" value="CBM_2"/>
    <property type="match status" value="1"/>
</dbReference>
<gene>
    <name evidence="15" type="ORF">J416_03261</name>
</gene>
<reference evidence="15 16" key="1">
    <citation type="submission" date="2013-03" db="EMBL/GenBank/DDBJ databases">
        <title>Draft genome sequence of Gracibacillus halophilus YIM-C55.5, a moderately halophilic and thermophilic organism from the Xiaochaidamu salt lake.</title>
        <authorList>
            <person name="Sugumar T."/>
            <person name="Polireddy D.R."/>
            <person name="Antony A."/>
            <person name="Madhava Y.R."/>
            <person name="Sivakumar N."/>
        </authorList>
    </citation>
    <scope>NUCLEOTIDE SEQUENCE [LARGE SCALE GENOMIC DNA]</scope>
    <source>
        <strain evidence="15 16">YIM-C55.5</strain>
    </source>
</reference>
<dbReference type="AlphaFoldDB" id="N4WC35"/>
<evidence type="ECO:0000256" key="9">
    <source>
        <dbReference type="ARBA" id="ARBA00023326"/>
    </source>
</evidence>
<evidence type="ECO:0000256" key="5">
    <source>
        <dbReference type="ARBA" id="ARBA00022729"/>
    </source>
</evidence>